<protein>
    <submittedName>
        <fullName evidence="1">Uncharacterized protein</fullName>
    </submittedName>
</protein>
<gene>
    <name evidence="1" type="ORF">Zmor_024810</name>
</gene>
<evidence type="ECO:0000313" key="2">
    <source>
        <dbReference type="Proteomes" id="UP001168821"/>
    </source>
</evidence>
<dbReference type="EMBL" id="JALNTZ010000714">
    <property type="protein sequence ID" value="KAJ3632079.1"/>
    <property type="molecule type" value="Genomic_DNA"/>
</dbReference>
<dbReference type="Proteomes" id="UP001168821">
    <property type="component" value="Unassembled WGS sequence"/>
</dbReference>
<reference evidence="1" key="1">
    <citation type="journal article" date="2023" name="G3 (Bethesda)">
        <title>Whole genome assemblies of Zophobas morio and Tenebrio molitor.</title>
        <authorList>
            <person name="Kaur S."/>
            <person name="Stinson S.A."/>
            <person name="diCenzo G.C."/>
        </authorList>
    </citation>
    <scope>NUCLEOTIDE SEQUENCE</scope>
    <source>
        <strain evidence="1">QUZm001</strain>
    </source>
</reference>
<keyword evidence="2" id="KW-1185">Reference proteome</keyword>
<accession>A0AA38M013</accession>
<name>A0AA38M013_9CUCU</name>
<comment type="caution">
    <text evidence="1">The sequence shown here is derived from an EMBL/GenBank/DDBJ whole genome shotgun (WGS) entry which is preliminary data.</text>
</comment>
<sequence length="90" mass="10068">MAPFLKPMLMSTGMHIRPPNNQKHLAATGTMDVLDIAILKDIRGLTTAIEALHQLSSGHLRIILELGDEKDTAKTTTRFFSNREKHAEFL</sequence>
<organism evidence="1 2">
    <name type="scientific">Zophobas morio</name>
    <dbReference type="NCBI Taxonomy" id="2755281"/>
    <lineage>
        <taxon>Eukaryota</taxon>
        <taxon>Metazoa</taxon>
        <taxon>Ecdysozoa</taxon>
        <taxon>Arthropoda</taxon>
        <taxon>Hexapoda</taxon>
        <taxon>Insecta</taxon>
        <taxon>Pterygota</taxon>
        <taxon>Neoptera</taxon>
        <taxon>Endopterygota</taxon>
        <taxon>Coleoptera</taxon>
        <taxon>Polyphaga</taxon>
        <taxon>Cucujiformia</taxon>
        <taxon>Tenebrionidae</taxon>
        <taxon>Zophobas</taxon>
    </lineage>
</organism>
<proteinExistence type="predicted"/>
<dbReference type="AlphaFoldDB" id="A0AA38M013"/>
<evidence type="ECO:0000313" key="1">
    <source>
        <dbReference type="EMBL" id="KAJ3632079.1"/>
    </source>
</evidence>